<evidence type="ECO:0000259" key="2">
    <source>
        <dbReference type="Pfam" id="PF05057"/>
    </source>
</evidence>
<dbReference type="InterPro" id="IPR007751">
    <property type="entry name" value="DUF676_lipase-like"/>
</dbReference>
<dbReference type="PANTHER" id="PTHR12482:SF5">
    <property type="entry name" value="DUF676 DOMAIN-CONTAINING PROTEIN"/>
    <property type="match status" value="1"/>
</dbReference>
<gene>
    <name evidence="4" type="primary">LOC100202640</name>
</gene>
<accession>A0ABM4D4J5</accession>
<dbReference type="SUPFAM" id="SSF53474">
    <property type="entry name" value="alpha/beta-Hydrolases"/>
    <property type="match status" value="1"/>
</dbReference>
<feature type="domain" description="DUF676" evidence="2">
    <location>
        <begin position="755"/>
        <end position="947"/>
    </location>
</feature>
<dbReference type="GeneID" id="100202640"/>
<comment type="similarity">
    <text evidence="1">Belongs to the FAM135 family.</text>
</comment>
<dbReference type="Proteomes" id="UP001652625">
    <property type="component" value="Chromosome 12"/>
</dbReference>
<dbReference type="Gene3D" id="3.40.50.1820">
    <property type="entry name" value="alpha/beta hydrolase"/>
    <property type="match status" value="1"/>
</dbReference>
<sequence>MSDLQVTQEVVVELENFYNVDLFQRGYYQVRCLVQSPPKLFSIITCQLANDIKDMKTCSSLFKAFVDQHSNTAISKTFEVYYKHEKVQIKDKFIFKIDMLMDGIKMDSQLLKKIDLTFELYFAECTRKHPATPKSLEYASSKTLTMHLSLNQSYHAHRPVLFDYFHFGALTFTVHSCTTAIRQPWLAALKSLHPVWSGKSGNTRQLCYSSLFGKGSILIPTQKLDNQQKNSAIIFHRNVCLKLLKLYEQLLLYYHWCISLLPEYSKVGLSKIDIYNKLEVLNNEFSLLCTAEENYLRVGDDLYLLSTELDMLWQQFLEQFSFNETLVKRLAEEHHKERIMHIKQAVFTEEHPWESLCVSHELSTSQHNRMASAVRNSLYYQLIPPLKLHCSSLDADGSTLPIIFEDKYIPGKKNEPEQKQISITVDESVVDGDFVDMDIRIEGTTDFITKLCNSNENQINHKNSVTHMQFDKNKDVDTVDSSFRRSNTTNNDKYDMMDHWQFSPSDLKKPMKETDLTGPEYSSQWSVQKCVSLSSNQVLSSKDLLSILYNDCNFSSATDFIPLCTKLDELKTLNQSLLSLPDTKKTFQPAYEHDLKPHLRRSFTSGKRYAHSSAPGRRSVFYTPLNGVKFKETPTTKETLFLEGLDLAENKASVSIDRSLENNNKVINLPSPSDLGKPKLWSCFPAIKSSSKRNSYRMSLQSPYAVVTQENSSRFQRAKENLEFNLNFRFHNYSHFQNEINVKEYFTQKITSTTENVHLVVCVHGLDGNRDDLRLVRCYLEMASPLANFDFLMSEVNQDDTFCDIDIMTQRLVEEIKNYISDQKIEVSKMSFIGHSLGNIIIRNAVIHSHLFEYRSKLWTFLSLSGPHLGIQFHTSNLVSTGMWLMQKWKKGGSLVQLALNDSTDLRDTFMYRLSLTNGFQYFKNVLLVSSVQDHYVPFHSARVEMSKQVLKGSTEHGRVYKEMLDNIMNPLMVQESINIIRYTVYHPMPTSADSFIGRAAHIAMLDSELFLEKFILVAASSYIN</sequence>
<dbReference type="InterPro" id="IPR044294">
    <property type="entry name" value="Lipase-like"/>
</dbReference>
<dbReference type="InterPro" id="IPR029058">
    <property type="entry name" value="AB_hydrolase_fold"/>
</dbReference>
<evidence type="ECO:0000313" key="4">
    <source>
        <dbReference type="RefSeq" id="XP_065669195.1"/>
    </source>
</evidence>
<evidence type="ECO:0000256" key="1">
    <source>
        <dbReference type="ARBA" id="ARBA00007949"/>
    </source>
</evidence>
<keyword evidence="3" id="KW-1185">Reference proteome</keyword>
<dbReference type="PANTHER" id="PTHR12482">
    <property type="entry name" value="LIPASE ROG1-RELATED-RELATED"/>
    <property type="match status" value="1"/>
</dbReference>
<evidence type="ECO:0000313" key="3">
    <source>
        <dbReference type="Proteomes" id="UP001652625"/>
    </source>
</evidence>
<organism evidence="3 4">
    <name type="scientific">Hydra vulgaris</name>
    <name type="common">Hydra</name>
    <name type="synonym">Hydra attenuata</name>
    <dbReference type="NCBI Taxonomy" id="6087"/>
    <lineage>
        <taxon>Eukaryota</taxon>
        <taxon>Metazoa</taxon>
        <taxon>Cnidaria</taxon>
        <taxon>Hydrozoa</taxon>
        <taxon>Hydroidolina</taxon>
        <taxon>Anthoathecata</taxon>
        <taxon>Aplanulata</taxon>
        <taxon>Hydridae</taxon>
        <taxon>Hydra</taxon>
    </lineage>
</organism>
<proteinExistence type="inferred from homology"/>
<dbReference type="Pfam" id="PF05057">
    <property type="entry name" value="DUF676"/>
    <property type="match status" value="1"/>
</dbReference>
<dbReference type="InterPro" id="IPR022122">
    <property type="entry name" value="DUF3657"/>
</dbReference>
<protein>
    <submittedName>
        <fullName evidence="4">Protein FAM135A isoform X2</fullName>
    </submittedName>
</protein>
<reference evidence="4" key="1">
    <citation type="submission" date="2025-08" db="UniProtKB">
        <authorList>
            <consortium name="RefSeq"/>
        </authorList>
    </citation>
    <scope>IDENTIFICATION</scope>
</reference>
<dbReference type="RefSeq" id="XP_065669195.1">
    <property type="nucleotide sequence ID" value="XM_065813123.1"/>
</dbReference>
<name>A0ABM4D4J5_HYDVU</name>
<dbReference type="Pfam" id="PF12394">
    <property type="entry name" value="DUF3657"/>
    <property type="match status" value="1"/>
</dbReference>